<gene>
    <name evidence="1" type="ORF">GTP90_01160</name>
</gene>
<dbReference type="RefSeq" id="WP_161081732.1">
    <property type="nucleotide sequence ID" value="NZ_WWCX01000001.1"/>
</dbReference>
<dbReference type="AlphaFoldDB" id="A0A845GGF0"/>
<proteinExistence type="predicted"/>
<dbReference type="EMBL" id="WWCX01000001">
    <property type="protein sequence ID" value="MYM92465.1"/>
    <property type="molecule type" value="Genomic_DNA"/>
</dbReference>
<name>A0A845GGF0_9BURK</name>
<dbReference type="Proteomes" id="UP000447355">
    <property type="component" value="Unassembled WGS sequence"/>
</dbReference>
<reference evidence="1" key="1">
    <citation type="submission" date="2019-12" db="EMBL/GenBank/DDBJ databases">
        <title>Novel species isolated from a subtropical stream in China.</title>
        <authorList>
            <person name="Lu H."/>
        </authorList>
    </citation>
    <scope>NUCLEOTIDE SEQUENCE [LARGE SCALE GENOMIC DNA]</scope>
    <source>
        <strain evidence="1">FT81W</strain>
    </source>
</reference>
<accession>A0A845GGF0</accession>
<sequence>MNLKERKMLYRVHQALDSVPGAHIGGGTQSTTVIGVVNFGADIQQVRTSVLRALEALFDGAISKEERDELFEEYMGDAERFIARRKAVDWRSR</sequence>
<evidence type="ECO:0000313" key="2">
    <source>
        <dbReference type="Proteomes" id="UP000447355"/>
    </source>
</evidence>
<comment type="caution">
    <text evidence="1">The sequence shown here is derived from an EMBL/GenBank/DDBJ whole genome shotgun (WGS) entry which is preliminary data.</text>
</comment>
<organism evidence="1 2">
    <name type="scientific">Duganella vulcania</name>
    <dbReference type="NCBI Taxonomy" id="2692166"/>
    <lineage>
        <taxon>Bacteria</taxon>
        <taxon>Pseudomonadati</taxon>
        <taxon>Pseudomonadota</taxon>
        <taxon>Betaproteobacteria</taxon>
        <taxon>Burkholderiales</taxon>
        <taxon>Oxalobacteraceae</taxon>
        <taxon>Telluria group</taxon>
        <taxon>Duganella</taxon>
    </lineage>
</organism>
<protein>
    <submittedName>
        <fullName evidence="1">Uncharacterized protein</fullName>
    </submittedName>
</protein>
<evidence type="ECO:0000313" key="1">
    <source>
        <dbReference type="EMBL" id="MYM92465.1"/>
    </source>
</evidence>